<accession>V6LW48</accession>
<evidence type="ECO:0000256" key="1">
    <source>
        <dbReference type="SAM" id="MobiDB-lite"/>
    </source>
</evidence>
<feature type="region of interest" description="Disordered" evidence="1">
    <location>
        <begin position="1"/>
        <end position="24"/>
    </location>
</feature>
<evidence type="ECO:0000313" key="2">
    <source>
        <dbReference type="EMBL" id="EST45039.1"/>
    </source>
</evidence>
<name>V6LW48_9EUKA</name>
<dbReference type="Proteomes" id="UP000018208">
    <property type="component" value="Unassembled WGS sequence"/>
</dbReference>
<reference evidence="2 3" key="1">
    <citation type="journal article" date="2014" name="PLoS Genet.">
        <title>The Genome of Spironucleus salmonicida Highlights a Fish Pathogen Adapted to Fluctuating Environments.</title>
        <authorList>
            <person name="Xu F."/>
            <person name="Jerlstrom-Hultqvist J."/>
            <person name="Einarsson E."/>
            <person name="Astvaldsson A."/>
            <person name="Svard S.G."/>
            <person name="Andersson J.O."/>
        </authorList>
    </citation>
    <scope>NUCLEOTIDE SEQUENCE</scope>
    <source>
        <strain evidence="3">ATCC 50377</strain>
    </source>
</reference>
<proteinExistence type="predicted"/>
<evidence type="ECO:0000313" key="4">
    <source>
        <dbReference type="Proteomes" id="UP000018208"/>
    </source>
</evidence>
<dbReference type="VEuPathDB" id="GiardiaDB:SS50377_25492"/>
<feature type="region of interest" description="Disordered" evidence="1">
    <location>
        <begin position="36"/>
        <end position="55"/>
    </location>
</feature>
<evidence type="ECO:0000313" key="3">
    <source>
        <dbReference type="EMBL" id="KAH0573372.1"/>
    </source>
</evidence>
<reference evidence="3" key="2">
    <citation type="submission" date="2020-12" db="EMBL/GenBank/DDBJ databases">
        <title>New Spironucleus salmonicida genome in near-complete chromosomes.</title>
        <authorList>
            <person name="Xu F."/>
            <person name="Kurt Z."/>
            <person name="Jimenez-Gonzalez A."/>
            <person name="Astvaldsson A."/>
            <person name="Andersson J.O."/>
            <person name="Svard S.G."/>
        </authorList>
    </citation>
    <scope>NUCLEOTIDE SEQUENCE</scope>
    <source>
        <strain evidence="3">ATCC 50377</strain>
    </source>
</reference>
<organism evidence="2">
    <name type="scientific">Spironucleus salmonicida</name>
    <dbReference type="NCBI Taxonomy" id="348837"/>
    <lineage>
        <taxon>Eukaryota</taxon>
        <taxon>Metamonada</taxon>
        <taxon>Diplomonadida</taxon>
        <taxon>Hexamitidae</taxon>
        <taxon>Hexamitinae</taxon>
        <taxon>Spironucleus</taxon>
    </lineage>
</organism>
<feature type="compositionally biased region" description="Polar residues" evidence="1">
    <location>
        <begin position="12"/>
        <end position="24"/>
    </location>
</feature>
<keyword evidence="4" id="KW-1185">Reference proteome</keyword>
<evidence type="ECO:0008006" key="5">
    <source>
        <dbReference type="Google" id="ProtNLM"/>
    </source>
</evidence>
<sequence>MSDPEELKPMAYQQQTPSTKSRALVQHQQYLQKLSEKSRALKQQREAEEQTKEKQLEKQFSVYNSGANRKLIDKEQKVKNIKKWDETANLNTAIQPVYAVQQNISPTVQNQYGQENYEDTLIDLANQYKIQDQQTGIGTLKQQEIYSDQNNQNNYQDQSFIDQKTLNQHQFQPDKDQNQPDQHYQQVNDQTLAPKASLFTLDNLGNEISLEQAMHNPPNAFAPMQQPEEQKSHFDANLDDTEFGITKEINESDDNLAQTGDLNAFPDLADDKQKPEDNYAQSFKMLSLANQQDYDYRLSPAQIPETLFMLLNAMDQLPDSNFGGTGEVEPKTQTQMILCDEEEQIEGDYVGECKIENMAEDGQLGVENADKEVILDEKNEIIFQNQGVDIIQEQEDLEGNQTSLQKKQHNLSKIKKLPKPARQNSQATIYQQEADNNLLSLNQHTQNDINRCEQLYESLKGNGIEIISLVQQMQVMSPKEKQEVLFVLKDAQLGEQSGLQSLKVSIDYSKQIQQYQSNLSNHVEEPRRLLSAKRPLSGERVKNRVPSATPKPLLHQGEHQITGLPTQLPKIMKINDQSRNLDDSLKISLSTSQLQTMKSIKQQETLSLLNVIIIEILNVYPIQDAMGTIVPNLLSADKNPVYIVHKSIQDKQEVQKQENQRIIIEQIPQNSNPFFIFTLYNEKMKYVLSQDQRKGRMRVGLPKDFKAKIWQINIPSTKPFEDVILDYCITRRFRYQSSCILECISYLPISLNQITPDNSLVFKKPTISIVSKTPRLGTPKLEKSIRLRKSKDQIEIDILSNYGGNQSGLNSILLFDSQGHQILLPNDDVSISSTDRPEAILNLFLYQNLGNQDSRKQWTTANTVTSSIIITSSQHLRVTAMKILNYNCPKEQTKCTKDIQIKFNNEVVKNSELGQFNNKLDQIDFILLRQDMDLQDILEKLIYQNQDTQQPVTYQTPQLSKQETPLTKKLTPNSLKLQNNGFLVEDYSTFSITLLLLDTFSYNSTGYSIGDIQLQTQNKNFLQVNMVQPSGQDFEFFSRGEKVEQNQTTIIGQNLSQPLLFAQRLNGKQRNTLCKATLWFKHDQTDTITHLMINNFAQSLDNTLRQFLIFVNGVIQQPFPGVILPQCVFSPDMTNEYLQQYTGFSEQGNITQIQQNFIQDVCVYTPILIKQGISKASQELQRHAQQSGNFYEFIQSKFQPVEIRLSRGNNQIQLIHQKINSENLTYITSYQPQGNTLQIDILSYYRETKQVGVSLIQLFQNGKDQINFQKYSAQIYSNLMTSQIFINESTISDSQNPAYELLQNKPWIVIMKNISGQYIQGYSSCASISTLYITFPDKQEISGISLISDNIAEICISFDGKLLFEGLLSDNGNIQQISFSKHKLLGDQLLIQ</sequence>
<protein>
    <recommendedName>
        <fullName evidence="5">KATNIP domain-containing protein</fullName>
    </recommendedName>
</protein>
<dbReference type="EMBL" id="KI546101">
    <property type="protein sequence ID" value="EST45039.1"/>
    <property type="molecule type" value="Genomic_DNA"/>
</dbReference>
<gene>
    <name evidence="2" type="ORF">SS50377_15058</name>
    <name evidence="3" type="ORF">SS50377_25492</name>
</gene>
<dbReference type="EMBL" id="AUWU02000005">
    <property type="protein sequence ID" value="KAH0573372.1"/>
    <property type="molecule type" value="Genomic_DNA"/>
</dbReference>